<dbReference type="Pfam" id="PF00588">
    <property type="entry name" value="SpoU_methylase"/>
    <property type="match status" value="1"/>
</dbReference>
<keyword evidence="2 6" id="KW-0489">Methyltransferase</keyword>
<evidence type="ECO:0000259" key="5">
    <source>
        <dbReference type="Pfam" id="PF22435"/>
    </source>
</evidence>
<dbReference type="GO" id="GO:0008168">
    <property type="term" value="F:methyltransferase activity"/>
    <property type="evidence" value="ECO:0007669"/>
    <property type="project" value="UniProtKB-KW"/>
</dbReference>
<feature type="domain" description="tRNA/rRNA methyltransferase SpoU type" evidence="4">
    <location>
        <begin position="98"/>
        <end position="233"/>
    </location>
</feature>
<dbReference type="Pfam" id="PF22435">
    <property type="entry name" value="MRM3-like_sub_bind"/>
    <property type="match status" value="1"/>
</dbReference>
<dbReference type="Proteomes" id="UP001355298">
    <property type="component" value="Unassembled WGS sequence"/>
</dbReference>
<feature type="domain" description="MRM3-like substrate binding" evidence="5">
    <location>
        <begin position="5"/>
        <end position="82"/>
    </location>
</feature>
<dbReference type="PANTHER" id="PTHR43191">
    <property type="entry name" value="RRNA METHYLTRANSFERASE 3"/>
    <property type="match status" value="1"/>
</dbReference>
<keyword evidence="3" id="KW-0808">Transferase</keyword>
<dbReference type="CDD" id="cd18109">
    <property type="entry name" value="SpoU-like_RNA-MTase"/>
    <property type="match status" value="1"/>
</dbReference>
<dbReference type="EMBL" id="JAYMGW010000005">
    <property type="protein sequence ID" value="MEC4265273.1"/>
    <property type="molecule type" value="Genomic_DNA"/>
</dbReference>
<dbReference type="RefSeq" id="WP_326278275.1">
    <property type="nucleotide sequence ID" value="NZ_JAYKYV010000005.1"/>
</dbReference>
<sequence length="238" mass="26360">MVTKNQIKLVVSLKQKKYRSQHRLFVVEGEKVVNELLQAGVKPFKVFVDDAVLMGKFKGADVVSSKVLKQMSSLTRPNGVLGVFYMTESHKAIDDDWILVLDAVRDPGNLGTIIRLCDWFGITQLVCSPDTVDCYNPKVLQATMGSIARVNIVYVDLEDYLRKTELPVYGAFMDGETIYRADLAKRGVLVMGNEANGISDKVGQFITKRISIPQFGAATAESLNVATATAILLNEIRR</sequence>
<dbReference type="PANTHER" id="PTHR43191:SF2">
    <property type="entry name" value="RRNA METHYLTRANSFERASE 3, MITOCHONDRIAL"/>
    <property type="match status" value="1"/>
</dbReference>
<dbReference type="InterPro" id="IPR029028">
    <property type="entry name" value="Alpha/beta_knot_MTases"/>
</dbReference>
<evidence type="ECO:0000259" key="4">
    <source>
        <dbReference type="Pfam" id="PF00588"/>
    </source>
</evidence>
<keyword evidence="7" id="KW-1185">Reference proteome</keyword>
<proteinExistence type="inferred from homology"/>
<name>A0ABU6IQ75_9FLAO</name>
<dbReference type="InterPro" id="IPR053888">
    <property type="entry name" value="MRM3-like_sub_bind"/>
</dbReference>
<reference evidence="6 7" key="1">
    <citation type="submission" date="2024-01" db="EMBL/GenBank/DDBJ databases">
        <title>The strains designed SYSU M86414 and SYSU M84420 isolated from the marine sediment in San Sha City (Hainan Province, China).</title>
        <authorList>
            <person name="Guo D."/>
        </authorList>
    </citation>
    <scope>NUCLEOTIDE SEQUENCE [LARGE SCALE GENOMIC DNA]</scope>
    <source>
        <strain evidence="6 7">SYSU M84420</strain>
    </source>
</reference>
<comment type="caution">
    <text evidence="6">The sequence shown here is derived from an EMBL/GenBank/DDBJ whole genome shotgun (WGS) entry which is preliminary data.</text>
</comment>
<dbReference type="SUPFAM" id="SSF55315">
    <property type="entry name" value="L30e-like"/>
    <property type="match status" value="1"/>
</dbReference>
<protein>
    <submittedName>
        <fullName evidence="6">RNA methyltransferase</fullName>
    </submittedName>
</protein>
<dbReference type="SUPFAM" id="SSF75217">
    <property type="entry name" value="alpha/beta knot"/>
    <property type="match status" value="1"/>
</dbReference>
<dbReference type="InterPro" id="IPR029026">
    <property type="entry name" value="tRNA_m1G_MTases_N"/>
</dbReference>
<dbReference type="InterPro" id="IPR001537">
    <property type="entry name" value="SpoU_MeTrfase"/>
</dbReference>
<evidence type="ECO:0000256" key="2">
    <source>
        <dbReference type="ARBA" id="ARBA00022603"/>
    </source>
</evidence>
<evidence type="ECO:0000256" key="1">
    <source>
        <dbReference type="ARBA" id="ARBA00007228"/>
    </source>
</evidence>
<gene>
    <name evidence="6" type="ORF">VOP03_07940</name>
</gene>
<organism evidence="6 7">
    <name type="scientific">Flagellimonas halotolerans</name>
    <dbReference type="NCBI Taxonomy" id="3112164"/>
    <lineage>
        <taxon>Bacteria</taxon>
        <taxon>Pseudomonadati</taxon>
        <taxon>Bacteroidota</taxon>
        <taxon>Flavobacteriia</taxon>
        <taxon>Flavobacteriales</taxon>
        <taxon>Flavobacteriaceae</taxon>
        <taxon>Flagellimonas</taxon>
    </lineage>
</organism>
<accession>A0ABU6IQ75</accession>
<evidence type="ECO:0000313" key="6">
    <source>
        <dbReference type="EMBL" id="MEC4265273.1"/>
    </source>
</evidence>
<dbReference type="InterPro" id="IPR029064">
    <property type="entry name" value="Ribosomal_eL30-like_sf"/>
</dbReference>
<dbReference type="InterPro" id="IPR051259">
    <property type="entry name" value="rRNA_Methyltransferase"/>
</dbReference>
<dbReference type="Gene3D" id="3.30.1330.30">
    <property type="match status" value="1"/>
</dbReference>
<comment type="similarity">
    <text evidence="1">Belongs to the class IV-like SAM-binding methyltransferase superfamily. RNA methyltransferase TrmH family.</text>
</comment>
<evidence type="ECO:0000256" key="3">
    <source>
        <dbReference type="ARBA" id="ARBA00022679"/>
    </source>
</evidence>
<evidence type="ECO:0000313" key="7">
    <source>
        <dbReference type="Proteomes" id="UP001355298"/>
    </source>
</evidence>
<dbReference type="GO" id="GO:0032259">
    <property type="term" value="P:methylation"/>
    <property type="evidence" value="ECO:0007669"/>
    <property type="project" value="UniProtKB-KW"/>
</dbReference>
<dbReference type="Gene3D" id="3.40.1280.10">
    <property type="match status" value="1"/>
</dbReference>